<sequence>MKIAVLRETFPGERRVALVPAVVPQIQKLGTDTQPVEILVETGAGEAAGFTDDMYRERGVEVWDDRKSLLEKADVLLQVRTLGANQEAGRSDLDSFKRDQVLIGTADPLGAAGSIKELAEKNVTLFALELIPRITRAQSMDVLSSMATIAGYKAVIVAANHLPKLFPMLMTAAGTLTPAKVFVLGAGVAGLQAIATAKRLGAVAQAYDVRPVVKEQIESLGAKFVELNLDTGDTEDKGGYAKALTEEQQVKQREQLADIAAECDVCITTAAIPGRPSPLLITEDAVQRMAPGSVIVDLAAERGGNCELTEADQTVVKHGVTICGPTNLPSDAPQHASQMYAKNVATLLALLIKEGQLDIDLKDEVIRDTLAAKDGQVQNDRLRDMLGMEPLTKPAAEAPAEHIASGSNQ</sequence>
<gene>
    <name evidence="13" type="primary">pntAA</name>
    <name evidence="13" type="ORF">HG15A2_07670</name>
</gene>
<keyword evidence="14" id="KW-1185">Reference proteome</keyword>
<evidence type="ECO:0000256" key="7">
    <source>
        <dbReference type="ARBA" id="ARBA00048202"/>
    </source>
</evidence>
<evidence type="ECO:0000256" key="6">
    <source>
        <dbReference type="ARBA" id="ARBA00023027"/>
    </source>
</evidence>
<dbReference type="InterPro" id="IPR036291">
    <property type="entry name" value="NAD(P)-bd_dom_sf"/>
</dbReference>
<dbReference type="GO" id="GO:0016491">
    <property type="term" value="F:oxidoreductase activity"/>
    <property type="evidence" value="ECO:0007669"/>
    <property type="project" value="UniProtKB-KW"/>
</dbReference>
<keyword evidence="5" id="KW-1278">Translocase</keyword>
<dbReference type="NCBIfam" id="NF006942">
    <property type="entry name" value="PRK09424.1"/>
    <property type="match status" value="1"/>
</dbReference>
<dbReference type="RefSeq" id="WP_145057938.1">
    <property type="nucleotide sequence ID" value="NZ_CP036263.1"/>
</dbReference>
<dbReference type="Pfam" id="PF01262">
    <property type="entry name" value="AlaDh_PNT_C"/>
    <property type="match status" value="1"/>
</dbReference>
<keyword evidence="13" id="KW-0560">Oxidoreductase</keyword>
<evidence type="ECO:0000259" key="12">
    <source>
        <dbReference type="SMART" id="SM01003"/>
    </source>
</evidence>
<evidence type="ECO:0000256" key="9">
    <source>
        <dbReference type="ARBA" id="ARBA00076996"/>
    </source>
</evidence>
<dbReference type="Gene3D" id="3.40.50.720">
    <property type="entry name" value="NAD(P)-binding Rossmann-like Domain"/>
    <property type="match status" value="2"/>
</dbReference>
<dbReference type="PANTHER" id="PTHR10160:SF19">
    <property type="entry name" value="PROTON-TRANSLOCATING NAD(P)(+) TRANSHYDROGENASE"/>
    <property type="match status" value="1"/>
</dbReference>
<keyword evidence="4" id="KW-0521">NADP</keyword>
<feature type="domain" description="Alanine dehydrogenase/pyridine nucleotide transhydrogenase NAD(H)-binding" evidence="11">
    <location>
        <begin position="159"/>
        <end position="324"/>
    </location>
</feature>
<protein>
    <recommendedName>
        <fullName evidence="8">NAD(P) transhydrogenase subunit alpha part 1</fullName>
        <ecNumber evidence="2">7.1.1.1</ecNumber>
    </recommendedName>
    <alternativeName>
        <fullName evidence="10">Nicotinamide nucleotide transhydrogenase subunit alpha 1</fullName>
    </alternativeName>
    <alternativeName>
        <fullName evidence="9">Pyridine nucleotide transhydrogenase subunit alpha 1</fullName>
    </alternativeName>
</protein>
<dbReference type="AlphaFoldDB" id="A0A517MRK3"/>
<evidence type="ECO:0000256" key="5">
    <source>
        <dbReference type="ARBA" id="ARBA00022967"/>
    </source>
</evidence>
<evidence type="ECO:0000256" key="10">
    <source>
        <dbReference type="ARBA" id="ARBA00084087"/>
    </source>
</evidence>
<keyword evidence="6" id="KW-0520">NAD</keyword>
<evidence type="ECO:0000256" key="4">
    <source>
        <dbReference type="ARBA" id="ARBA00022857"/>
    </source>
</evidence>
<feature type="domain" description="Alanine dehydrogenase/pyridine nucleotide transhydrogenase N-terminal" evidence="12">
    <location>
        <begin position="4"/>
        <end position="150"/>
    </location>
</feature>
<keyword evidence="3" id="KW-0547">Nucleotide-binding</keyword>
<dbReference type="GO" id="GO:0006740">
    <property type="term" value="P:NADPH regeneration"/>
    <property type="evidence" value="ECO:0007669"/>
    <property type="project" value="TreeGrafter"/>
</dbReference>
<dbReference type="FunFam" id="3.40.50.720:FF:000188">
    <property type="entry name" value="NAD(P) transhydrogenase alpha subunit 1"/>
    <property type="match status" value="1"/>
</dbReference>
<dbReference type="EC" id="7.1.1.1" evidence="2"/>
<dbReference type="EMBL" id="CP036263">
    <property type="protein sequence ID" value="QDS97505.1"/>
    <property type="molecule type" value="Genomic_DNA"/>
</dbReference>
<dbReference type="InterPro" id="IPR007886">
    <property type="entry name" value="AlaDH/PNT_N"/>
</dbReference>
<dbReference type="Pfam" id="PF05222">
    <property type="entry name" value="AlaDh_PNT_N"/>
    <property type="match status" value="1"/>
</dbReference>
<reference evidence="13 14" key="1">
    <citation type="submission" date="2019-02" db="EMBL/GenBank/DDBJ databases">
        <title>Deep-cultivation of Planctomycetes and their phenomic and genomic characterization uncovers novel biology.</title>
        <authorList>
            <person name="Wiegand S."/>
            <person name="Jogler M."/>
            <person name="Boedeker C."/>
            <person name="Pinto D."/>
            <person name="Vollmers J."/>
            <person name="Rivas-Marin E."/>
            <person name="Kohn T."/>
            <person name="Peeters S.H."/>
            <person name="Heuer A."/>
            <person name="Rast P."/>
            <person name="Oberbeckmann S."/>
            <person name="Bunk B."/>
            <person name="Jeske O."/>
            <person name="Meyerdierks A."/>
            <person name="Storesund J.E."/>
            <person name="Kallscheuer N."/>
            <person name="Luecker S."/>
            <person name="Lage O.M."/>
            <person name="Pohl T."/>
            <person name="Merkel B.J."/>
            <person name="Hornburger P."/>
            <person name="Mueller R.-W."/>
            <person name="Bruemmer F."/>
            <person name="Labrenz M."/>
            <person name="Spormann A.M."/>
            <person name="Op den Camp H."/>
            <person name="Overmann J."/>
            <person name="Amann R."/>
            <person name="Jetten M.S.M."/>
            <person name="Mascher T."/>
            <person name="Medema M.H."/>
            <person name="Devos D.P."/>
            <person name="Kaster A.-K."/>
            <person name="Ovreas L."/>
            <person name="Rohde M."/>
            <person name="Galperin M.Y."/>
            <person name="Jogler C."/>
        </authorList>
    </citation>
    <scope>NUCLEOTIDE SEQUENCE [LARGE SCALE GENOMIC DNA]</scope>
    <source>
        <strain evidence="13 14">HG15A2</strain>
    </source>
</reference>
<dbReference type="SUPFAM" id="SSF52283">
    <property type="entry name" value="Formate/glycerate dehydrogenase catalytic domain-like"/>
    <property type="match status" value="1"/>
</dbReference>
<dbReference type="OrthoDB" id="9804592at2"/>
<evidence type="ECO:0000256" key="1">
    <source>
        <dbReference type="ARBA" id="ARBA00003943"/>
    </source>
</evidence>
<comment type="catalytic activity">
    <reaction evidence="7">
        <text>NAD(+) + NADPH + H(+)(in) = NADH + NADP(+) + H(+)(out)</text>
        <dbReference type="Rhea" id="RHEA:47992"/>
        <dbReference type="ChEBI" id="CHEBI:15378"/>
        <dbReference type="ChEBI" id="CHEBI:57540"/>
        <dbReference type="ChEBI" id="CHEBI:57783"/>
        <dbReference type="ChEBI" id="CHEBI:57945"/>
        <dbReference type="ChEBI" id="CHEBI:58349"/>
        <dbReference type="EC" id="7.1.1.1"/>
    </reaction>
</comment>
<evidence type="ECO:0000313" key="13">
    <source>
        <dbReference type="EMBL" id="QDS97505.1"/>
    </source>
</evidence>
<evidence type="ECO:0000256" key="3">
    <source>
        <dbReference type="ARBA" id="ARBA00022741"/>
    </source>
</evidence>
<dbReference type="KEGG" id="amob:HG15A2_07670"/>
<evidence type="ECO:0000256" key="8">
    <source>
        <dbReference type="ARBA" id="ARBA00071353"/>
    </source>
</evidence>
<dbReference type="GO" id="GO:0005886">
    <property type="term" value="C:plasma membrane"/>
    <property type="evidence" value="ECO:0007669"/>
    <property type="project" value="TreeGrafter"/>
</dbReference>
<proteinExistence type="predicted"/>
<dbReference type="PANTHER" id="PTHR10160">
    <property type="entry name" value="NAD(P) TRANSHYDROGENASE"/>
    <property type="match status" value="1"/>
</dbReference>
<evidence type="ECO:0000259" key="11">
    <source>
        <dbReference type="SMART" id="SM01002"/>
    </source>
</evidence>
<evidence type="ECO:0000313" key="14">
    <source>
        <dbReference type="Proteomes" id="UP000319852"/>
    </source>
</evidence>
<dbReference type="SMART" id="SM01002">
    <property type="entry name" value="AlaDh_PNT_C"/>
    <property type="match status" value="1"/>
</dbReference>
<comment type="function">
    <text evidence="1">The transhydrogenation between NADH and NADP is coupled to respiration and ATP hydrolysis and functions as a proton pump across the membrane.</text>
</comment>
<dbReference type="CDD" id="cd05304">
    <property type="entry name" value="Rubrum_tdh"/>
    <property type="match status" value="1"/>
</dbReference>
<dbReference type="GO" id="GO:0008750">
    <property type="term" value="F:proton-translocating NAD(P)+ transhydrogenase activity"/>
    <property type="evidence" value="ECO:0007669"/>
    <property type="project" value="UniProtKB-EC"/>
</dbReference>
<dbReference type="GO" id="GO:0050661">
    <property type="term" value="F:NADP binding"/>
    <property type="evidence" value="ECO:0007669"/>
    <property type="project" value="TreeGrafter"/>
</dbReference>
<dbReference type="InterPro" id="IPR007698">
    <property type="entry name" value="AlaDH/PNT_NAD(H)-bd"/>
</dbReference>
<accession>A0A517MRK3</accession>
<dbReference type="Proteomes" id="UP000319852">
    <property type="component" value="Chromosome"/>
</dbReference>
<organism evidence="13 14">
    <name type="scientific">Adhaeretor mobilis</name>
    <dbReference type="NCBI Taxonomy" id="1930276"/>
    <lineage>
        <taxon>Bacteria</taxon>
        <taxon>Pseudomonadati</taxon>
        <taxon>Planctomycetota</taxon>
        <taxon>Planctomycetia</taxon>
        <taxon>Pirellulales</taxon>
        <taxon>Lacipirellulaceae</taxon>
        <taxon>Adhaeretor</taxon>
    </lineage>
</organism>
<name>A0A517MRK3_9BACT</name>
<evidence type="ECO:0000256" key="2">
    <source>
        <dbReference type="ARBA" id="ARBA00012943"/>
    </source>
</evidence>
<dbReference type="SMART" id="SM01003">
    <property type="entry name" value="AlaDh_PNT_N"/>
    <property type="match status" value="1"/>
</dbReference>
<dbReference type="SUPFAM" id="SSF51735">
    <property type="entry name" value="NAD(P)-binding Rossmann-fold domains"/>
    <property type="match status" value="1"/>
</dbReference>